<comment type="caution">
    <text evidence="3">The sequence shown here is derived from an EMBL/GenBank/DDBJ whole genome shotgun (WGS) entry which is preliminary data.</text>
</comment>
<feature type="transmembrane region" description="Helical" evidence="1">
    <location>
        <begin position="230"/>
        <end position="247"/>
    </location>
</feature>
<feature type="transmembrane region" description="Helical" evidence="1">
    <location>
        <begin position="310"/>
        <end position="330"/>
    </location>
</feature>
<dbReference type="Pfam" id="PF20151">
    <property type="entry name" value="DUF6533"/>
    <property type="match status" value="1"/>
</dbReference>
<evidence type="ECO:0000313" key="3">
    <source>
        <dbReference type="EMBL" id="KAF7770286.1"/>
    </source>
</evidence>
<feature type="domain" description="DUF6533" evidence="2">
    <location>
        <begin position="160"/>
        <end position="203"/>
    </location>
</feature>
<evidence type="ECO:0000259" key="2">
    <source>
        <dbReference type="Pfam" id="PF20151"/>
    </source>
</evidence>
<feature type="transmembrane region" description="Helical" evidence="1">
    <location>
        <begin position="351"/>
        <end position="369"/>
    </location>
</feature>
<reference evidence="3 4" key="1">
    <citation type="journal article" name="Sci. Rep.">
        <title>Telomere-to-telomere assembled and centromere annotated genomes of the two main subspecies of the button mushroom Agaricus bisporus reveal especially polymorphic chromosome ends.</title>
        <authorList>
            <person name="Sonnenberg A.S.M."/>
            <person name="Sedaghat-Telgerd N."/>
            <person name="Lavrijssen B."/>
            <person name="Ohm R.A."/>
            <person name="Hendrickx P.M."/>
            <person name="Scholtmeijer K."/>
            <person name="Baars J.J.P."/>
            <person name="van Peer A."/>
        </authorList>
    </citation>
    <scope>NUCLEOTIDE SEQUENCE [LARGE SCALE GENOMIC DNA]</scope>
    <source>
        <strain evidence="3 4">H119_p4</strain>
    </source>
</reference>
<evidence type="ECO:0000256" key="1">
    <source>
        <dbReference type="SAM" id="Phobius"/>
    </source>
</evidence>
<dbReference type="EMBL" id="JABXXO010000009">
    <property type="protein sequence ID" value="KAF7770286.1"/>
    <property type="molecule type" value="Genomic_DNA"/>
</dbReference>
<sequence>MFGRLWSQSRLEQLSPVWIWKESIHIWHAVFRRDDPASQVYLFVESSDARPLGQLRKIVIAKRVAEATPNHCPAIYPFLDTEDHRRADSSWKILISGDVGHLQDVSVLRSSSLLLTGIDDFRTDSITRFICVPNRRSRQTRLVLGMNWLDDWNDVKHVRCVMVAMCTLLLYEWLILLDREIELIYKARVSFINVCYILCRYYTAAAWIILMWCYVGDHPKELCTRVVRPVHAILAPCQFTSQGVMLMRAYAFTSRSRQVLLILGLCYLFLVGFNIGVFCAPVDILEELYTVLGSTGCFPDFGDGFMGRRVGYSIFASTLMDFISLLVVSIQCYRTQARDVSLGRYVENQGLLGFALVCIINLTCTVIYFQLSDGTGLPMTLVLPNLVACRLILQLRQRCQPLTETELDARNSRIVRDAFDRLQVYEDSWTMS</sequence>
<dbReference type="InterPro" id="IPR045340">
    <property type="entry name" value="DUF6533"/>
</dbReference>
<feature type="transmembrane region" description="Helical" evidence="1">
    <location>
        <begin position="259"/>
        <end position="284"/>
    </location>
</feature>
<keyword evidence="1" id="KW-1133">Transmembrane helix</keyword>
<organism evidence="3 4">
    <name type="scientific">Agaricus bisporus var. burnettii</name>
    <dbReference type="NCBI Taxonomy" id="192524"/>
    <lineage>
        <taxon>Eukaryota</taxon>
        <taxon>Fungi</taxon>
        <taxon>Dikarya</taxon>
        <taxon>Basidiomycota</taxon>
        <taxon>Agaricomycotina</taxon>
        <taxon>Agaricomycetes</taxon>
        <taxon>Agaricomycetidae</taxon>
        <taxon>Agaricales</taxon>
        <taxon>Agaricineae</taxon>
        <taxon>Agaricaceae</taxon>
        <taxon>Agaricus</taxon>
    </lineage>
</organism>
<name>A0A8H7EZG1_AGABI</name>
<protein>
    <recommendedName>
        <fullName evidence="2">DUF6533 domain-containing protein</fullName>
    </recommendedName>
</protein>
<keyword evidence="1" id="KW-0812">Transmembrane</keyword>
<proteinExistence type="predicted"/>
<evidence type="ECO:0000313" key="4">
    <source>
        <dbReference type="Proteomes" id="UP000629468"/>
    </source>
</evidence>
<accession>A0A8H7EZG1</accession>
<keyword evidence="1" id="KW-0472">Membrane</keyword>
<feature type="transmembrane region" description="Helical" evidence="1">
    <location>
        <begin position="189"/>
        <end position="210"/>
    </location>
</feature>
<dbReference type="Proteomes" id="UP000629468">
    <property type="component" value="Unassembled WGS sequence"/>
</dbReference>
<gene>
    <name evidence="3" type="ORF">Agabi119p4_6260</name>
</gene>
<dbReference type="AlphaFoldDB" id="A0A8H7EZG1"/>